<dbReference type="EMBL" id="JMZZ02000226">
    <property type="protein sequence ID" value="KFX72587.1"/>
    <property type="molecule type" value="Genomic_DNA"/>
</dbReference>
<evidence type="ECO:0000256" key="1">
    <source>
        <dbReference type="SAM" id="SignalP"/>
    </source>
</evidence>
<reference evidence="12 13" key="3">
    <citation type="submission" date="2018-08" db="EMBL/GenBank/DDBJ databases">
        <title>A genome reference for cultivated species of the human gut microbiota.</title>
        <authorList>
            <person name="Zou Y."/>
            <person name="Xue W."/>
            <person name="Luo G."/>
        </authorList>
    </citation>
    <scope>NUCLEOTIDE SEQUENCE [LARGE SCALE GENOMIC DNA]</scope>
    <source>
        <strain evidence="8 13">AF14-26</strain>
        <strain evidence="9 12">AM18-6</strain>
    </source>
</reference>
<evidence type="ECO:0000313" key="2">
    <source>
        <dbReference type="EMBL" id="KFX72587.1"/>
    </source>
</evidence>
<dbReference type="EMBL" id="JAPTZU010000006">
    <property type="protein sequence ID" value="MCZ2688356.1"/>
    <property type="molecule type" value="Genomic_DNA"/>
</dbReference>
<reference evidence="2" key="1">
    <citation type="book" date="2014" name="THE 24TH EUROPEAN CONGRESS OF CLINICAL MICROBIOLOGY AND INFECTIOUS DISEASES" publisher="ECCMID 2014" city="Barcelona, Spain">
        <title>Identification of resistance genes in three multidrug-resistant Bacteroides fragilis isolates by whole genome sequencing.</title>
        <editorList>
            <person name="Unknown"/>
            <person name="A."/>
        </editorList>
        <authorList>
            <person name="Sydenham T.V."/>
            <person name="Hasman H."/>
            <person name="Wang M."/>
            <person name="Soki J."/>
            <person name="Nagy E."/>
            <person name="Justesen U.S."/>
        </authorList>
    </citation>
    <scope>NUCLEOTIDE SEQUENCE</scope>
    <source>
        <strain evidence="2">DCMOUH0018B</strain>
        <strain evidence="6">DCMSKEJBY0001B</strain>
    </source>
</reference>
<dbReference type="PATRIC" id="fig|817.51.peg.319"/>
<organism evidence="2">
    <name type="scientific">Bacteroides fragilis</name>
    <dbReference type="NCBI Taxonomy" id="817"/>
    <lineage>
        <taxon>Bacteria</taxon>
        <taxon>Pseudomonadati</taxon>
        <taxon>Bacteroidota</taxon>
        <taxon>Bacteroidia</taxon>
        <taxon>Bacteroidales</taxon>
        <taxon>Bacteroidaceae</taxon>
        <taxon>Bacteroides</taxon>
    </lineage>
</organism>
<evidence type="ECO:0000313" key="4">
    <source>
        <dbReference type="EMBL" id="MCZ2688356.1"/>
    </source>
</evidence>
<sequence length="91" mass="9907">MKKLVFCAAFVAAMCMAGTTAQAQDVKKKEVKKEQCDKKDGKACCKKEEKACCKKEADKKTSDGCKEKANCKTKTGCKDAQCTKDKGGKKK</sequence>
<feature type="signal peptide" evidence="1">
    <location>
        <begin position="1"/>
        <end position="23"/>
    </location>
</feature>
<evidence type="ECO:0000313" key="6">
    <source>
        <dbReference type="EMBL" id="QCQ47387.1"/>
    </source>
</evidence>
<dbReference type="Proteomes" id="UP000501467">
    <property type="component" value="Chromosome"/>
</dbReference>
<evidence type="ECO:0000313" key="3">
    <source>
        <dbReference type="EMBL" id="MCZ2654037.1"/>
    </source>
</evidence>
<dbReference type="Proteomes" id="UP000036847">
    <property type="component" value="Chromosome"/>
</dbReference>
<keyword evidence="1" id="KW-0732">Signal</keyword>
<reference evidence="7 14" key="5">
    <citation type="submission" date="2020-05" db="EMBL/GenBank/DDBJ databases">
        <title>FDA dAtabase for Regulatory Grade micrObial Sequences (FDA-ARGOS): Supporting development and validation of Infectious Disease Dx tests.</title>
        <authorList>
            <person name="Bojja K."/>
            <person name="Kessler A."/>
            <person name="Tallon L."/>
            <person name="Sadzewicz L."/>
            <person name="Zhao X."/>
            <person name="Vavikolanu K."/>
            <person name="Mehta A."/>
            <person name="Aluvathingal J."/>
            <person name="Nadendla S."/>
            <person name="Myers T."/>
            <person name="Yan Y."/>
            <person name="Sichtig H."/>
        </authorList>
    </citation>
    <scope>NUCLEOTIDE SEQUENCE [LARGE SCALE GENOMIC DNA]</scope>
    <source>
        <strain evidence="7 14">FDAARGOS_763</strain>
    </source>
</reference>
<dbReference type="Proteomes" id="UP000028294">
    <property type="component" value="Chromosome"/>
</dbReference>
<reference evidence="10 11" key="4">
    <citation type="submission" date="2019-03" db="EMBL/GenBank/DDBJ databases">
        <title>Complete genome assembly of MDR B. fragilis.</title>
        <authorList>
            <person name="Sydenham T.V."/>
            <person name="Hasman H."/>
            <person name="Justesen U.S."/>
        </authorList>
    </citation>
    <scope>NUCLEOTIDE SEQUENCE [LARGE SCALE GENOMIC DNA]</scope>
    <source>
        <strain evidence="5 10">DCMOUH0067B</strain>
        <strain evidence="6 11">DCMSKEJBY0001B</strain>
    </source>
</reference>
<evidence type="ECO:0000313" key="10">
    <source>
        <dbReference type="Proteomes" id="UP000028294"/>
    </source>
</evidence>
<dbReference type="EMBL" id="CP036553">
    <property type="protein sequence ID" value="QCQ38729.1"/>
    <property type="molecule type" value="Genomic_DNA"/>
</dbReference>
<evidence type="ECO:0000313" key="9">
    <source>
        <dbReference type="EMBL" id="RHH12252.1"/>
    </source>
</evidence>
<dbReference type="EMBL" id="JAPUAC010000004">
    <property type="protein sequence ID" value="MCZ2654037.1"/>
    <property type="molecule type" value="Genomic_DNA"/>
</dbReference>
<accession>A0A081TLK4</accession>
<reference evidence="3" key="6">
    <citation type="submission" date="2022-12" db="EMBL/GenBank/DDBJ databases">
        <title>Development of a Multilocus Sequence Typing Scheme for Bacteroides fragilis Based on Whole Genome Sequencing Data and Clinical Application.</title>
        <authorList>
            <person name="Nielsen F.D."/>
            <person name="Justesen U.S."/>
        </authorList>
    </citation>
    <scope>NUCLEOTIDE SEQUENCE</scope>
    <source>
        <strain evidence="4">BF_AM_ODE_DK_2015_4</strain>
        <strain evidence="3">BF_BC_ODE_DK_2015_2</strain>
    </source>
</reference>
<dbReference type="RefSeq" id="WP_005781230.1">
    <property type="nucleotide sequence ID" value="NZ_CABJEQ010000006.1"/>
</dbReference>
<dbReference type="Proteomes" id="UP000286270">
    <property type="component" value="Unassembled WGS sequence"/>
</dbReference>
<proteinExistence type="predicted"/>
<dbReference type="AlphaFoldDB" id="A0A081TLK4"/>
<evidence type="ECO:0000313" key="5">
    <source>
        <dbReference type="EMBL" id="QCQ38729.1"/>
    </source>
</evidence>
<reference evidence="2" key="2">
    <citation type="submission" date="2014-07" db="EMBL/GenBank/DDBJ databases">
        <title>Genetics and epidemiology of antimicrobial resistance in B. fragilis group.</title>
        <authorList>
            <person name="Sydenham T.V."/>
            <person name="Hasman H."/>
            <person name="Kemp M."/>
            <person name="Justesen U.S."/>
        </authorList>
    </citation>
    <scope>NUCLEOTIDE SEQUENCE [LARGE SCALE GENOMIC DNA]</scope>
    <source>
        <strain evidence="2">DCMOUH0018B</strain>
    </source>
</reference>
<gene>
    <name evidence="9" type="ORF">DW228_09185</name>
    <name evidence="8" type="ORF">DWW08_10120</name>
    <name evidence="6" type="ORF">EC80_022480</name>
    <name evidence="2" type="ORF">EE52_0222390</name>
    <name evidence="7" type="ORF">FOC69_20245</name>
    <name evidence="5" type="ORF">IA74_022970</name>
    <name evidence="3" type="ORF">O1422_07660</name>
    <name evidence="4" type="ORF">O1433_12695</name>
</gene>
<dbReference type="EMBL" id="CP054003">
    <property type="protein sequence ID" value="QKH86550.1"/>
    <property type="molecule type" value="Genomic_DNA"/>
</dbReference>
<dbReference type="EMBL" id="QRJE01000012">
    <property type="protein sequence ID" value="RHH12252.1"/>
    <property type="molecule type" value="Genomic_DNA"/>
</dbReference>
<dbReference type="EMBL" id="CP036546">
    <property type="protein sequence ID" value="QCQ47387.1"/>
    <property type="molecule type" value="Genomic_DNA"/>
</dbReference>
<dbReference type="GeneID" id="99673001"/>
<evidence type="ECO:0000313" key="12">
    <source>
        <dbReference type="Proteomes" id="UP000266644"/>
    </source>
</evidence>
<dbReference type="Proteomes" id="UP000266644">
    <property type="component" value="Unassembled WGS sequence"/>
</dbReference>
<evidence type="ECO:0000313" key="8">
    <source>
        <dbReference type="EMBL" id="RGV54322.1"/>
    </source>
</evidence>
<dbReference type="EMBL" id="QRZH01000007">
    <property type="protein sequence ID" value="RGV54322.1"/>
    <property type="molecule type" value="Genomic_DNA"/>
</dbReference>
<evidence type="ECO:0000313" key="13">
    <source>
        <dbReference type="Proteomes" id="UP000286270"/>
    </source>
</evidence>
<protein>
    <submittedName>
        <fullName evidence="2">Uncharacterized protein</fullName>
    </submittedName>
</protein>
<evidence type="ECO:0000313" key="14">
    <source>
        <dbReference type="Proteomes" id="UP000501467"/>
    </source>
</evidence>
<name>A0A081TLK4_BACFG</name>
<evidence type="ECO:0000313" key="7">
    <source>
        <dbReference type="EMBL" id="QKH86550.1"/>
    </source>
</evidence>
<feature type="chain" id="PRO_5015028684" evidence="1">
    <location>
        <begin position="24"/>
        <end position="91"/>
    </location>
</feature>
<dbReference type="Proteomes" id="UP001075704">
    <property type="component" value="Unassembled WGS sequence"/>
</dbReference>
<dbReference type="Proteomes" id="UP001079672">
    <property type="component" value="Unassembled WGS sequence"/>
</dbReference>
<evidence type="ECO:0000313" key="11">
    <source>
        <dbReference type="Proteomes" id="UP000036847"/>
    </source>
</evidence>